<evidence type="ECO:0000256" key="1">
    <source>
        <dbReference type="SAM" id="SignalP"/>
    </source>
</evidence>
<keyword evidence="1" id="KW-0732">Signal</keyword>
<keyword evidence="3" id="KW-1185">Reference proteome</keyword>
<dbReference type="AlphaFoldDB" id="A0A1C7LUB6"/>
<evidence type="ECO:0000313" key="2">
    <source>
        <dbReference type="EMBL" id="OBZ67509.1"/>
    </source>
</evidence>
<reference evidence="2 3" key="1">
    <citation type="submission" date="2016-03" db="EMBL/GenBank/DDBJ databases">
        <title>Whole genome sequencing of Grifola frondosa 9006-11.</title>
        <authorList>
            <person name="Min B."/>
            <person name="Park H."/>
            <person name="Kim J.-G."/>
            <person name="Cho H."/>
            <person name="Oh Y.-L."/>
            <person name="Kong W.-S."/>
            <person name="Choi I.-G."/>
        </authorList>
    </citation>
    <scope>NUCLEOTIDE SEQUENCE [LARGE SCALE GENOMIC DNA]</scope>
    <source>
        <strain evidence="2 3">9006-11</strain>
    </source>
</reference>
<protein>
    <submittedName>
        <fullName evidence="2">Uncharacterized protein</fullName>
    </submittedName>
</protein>
<proteinExistence type="predicted"/>
<feature type="chain" id="PRO_5012045870" evidence="1">
    <location>
        <begin position="16"/>
        <end position="109"/>
    </location>
</feature>
<comment type="caution">
    <text evidence="2">The sequence shown here is derived from an EMBL/GenBank/DDBJ whole genome shotgun (WGS) entry which is preliminary data.</text>
</comment>
<gene>
    <name evidence="2" type="ORF">A0H81_12680</name>
</gene>
<name>A0A1C7LUB6_GRIFR</name>
<feature type="signal peptide" evidence="1">
    <location>
        <begin position="1"/>
        <end position="15"/>
    </location>
</feature>
<organism evidence="2 3">
    <name type="scientific">Grifola frondosa</name>
    <name type="common">Maitake</name>
    <name type="synonym">Polyporus frondosus</name>
    <dbReference type="NCBI Taxonomy" id="5627"/>
    <lineage>
        <taxon>Eukaryota</taxon>
        <taxon>Fungi</taxon>
        <taxon>Dikarya</taxon>
        <taxon>Basidiomycota</taxon>
        <taxon>Agaricomycotina</taxon>
        <taxon>Agaricomycetes</taxon>
        <taxon>Polyporales</taxon>
        <taxon>Grifolaceae</taxon>
        <taxon>Grifola</taxon>
    </lineage>
</organism>
<dbReference type="Proteomes" id="UP000092993">
    <property type="component" value="Unassembled WGS sequence"/>
</dbReference>
<sequence>MIVFLVAMVSPVINTFTWIQSIAVVQSDTGGHCTRVFSPIIDIYNDYTHNSAQIVISARNGPTLVSGLFSPITSVLTSRMILDLRQANRTLNADFTSCSSHLILMNKLM</sequence>
<accession>A0A1C7LUB6</accession>
<evidence type="ECO:0000313" key="3">
    <source>
        <dbReference type="Proteomes" id="UP000092993"/>
    </source>
</evidence>
<dbReference type="EMBL" id="LUGG01000024">
    <property type="protein sequence ID" value="OBZ67509.1"/>
    <property type="molecule type" value="Genomic_DNA"/>
</dbReference>